<comment type="caution">
    <text evidence="3">The sequence shown here is derived from an EMBL/GenBank/DDBJ whole genome shotgun (WGS) entry which is preliminary data.</text>
</comment>
<reference evidence="3 4" key="1">
    <citation type="submission" date="2006-02" db="EMBL/GenBank/DDBJ databases">
        <authorList>
            <person name="Amann R."/>
            <person name="Ferriera S."/>
            <person name="Johnson J."/>
            <person name="Kravitz S."/>
            <person name="Halpern A."/>
            <person name="Remington K."/>
            <person name="Beeson K."/>
            <person name="Tran B."/>
            <person name="Rogers Y.-H."/>
            <person name="Friedman R."/>
            <person name="Venter J.C."/>
        </authorList>
    </citation>
    <scope>NUCLEOTIDE SEQUENCE [LARGE SCALE GENOMIC DNA]</scope>
    <source>
        <strain evidence="3 4">DSM 3645</strain>
    </source>
</reference>
<dbReference type="HOGENOM" id="CLU_096028_5_3_0"/>
<keyword evidence="1" id="KW-0472">Membrane</keyword>
<dbReference type="EMBL" id="AANZ01000021">
    <property type="protein sequence ID" value="EAQ78412.1"/>
    <property type="molecule type" value="Genomic_DNA"/>
</dbReference>
<sequence>MNRLAAARWYILAASLWLLAFVATHWPAARFPKIASGWNQWDKGIHFLLFAVLAMIFSVVAAKFGKSAPLLVWPLLASYGLLDEVTQSFVPGRSCDGLDWLADCLGAATGVGLYLLLARLRPSETAQS</sequence>
<keyword evidence="1" id="KW-0812">Transmembrane</keyword>
<evidence type="ECO:0000256" key="1">
    <source>
        <dbReference type="SAM" id="Phobius"/>
    </source>
</evidence>
<dbReference type="NCBIfam" id="NF037970">
    <property type="entry name" value="vanZ_1"/>
    <property type="match status" value="1"/>
</dbReference>
<dbReference type="InterPro" id="IPR006976">
    <property type="entry name" value="VanZ-like"/>
</dbReference>
<dbReference type="PANTHER" id="PTHR28008:SF1">
    <property type="entry name" value="DOMAIN PROTEIN, PUTATIVE (AFU_ORTHOLOGUE AFUA_3G10980)-RELATED"/>
    <property type="match status" value="1"/>
</dbReference>
<dbReference type="AlphaFoldDB" id="A3ZYG2"/>
<dbReference type="PANTHER" id="PTHR28008">
    <property type="entry name" value="DOMAIN PROTEIN, PUTATIVE (AFU_ORTHOLOGUE AFUA_3G10980)-RELATED"/>
    <property type="match status" value="1"/>
</dbReference>
<protein>
    <recommendedName>
        <fullName evidence="2">VanZ-like domain-containing protein</fullName>
    </recommendedName>
</protein>
<evidence type="ECO:0000313" key="3">
    <source>
        <dbReference type="EMBL" id="EAQ78412.1"/>
    </source>
</evidence>
<dbReference type="RefSeq" id="WP_002654987.1">
    <property type="nucleotide sequence ID" value="NZ_CH672377.1"/>
</dbReference>
<dbReference type="eggNOG" id="COG5652">
    <property type="taxonomic scope" value="Bacteria"/>
</dbReference>
<evidence type="ECO:0000259" key="2">
    <source>
        <dbReference type="Pfam" id="PF04892"/>
    </source>
</evidence>
<name>A3ZYG2_9BACT</name>
<dbReference type="OrthoDB" id="288647at2"/>
<proteinExistence type="predicted"/>
<dbReference type="STRING" id="314230.DSM3645_06966"/>
<feature type="domain" description="VanZ-like" evidence="2">
    <location>
        <begin position="28"/>
        <end position="117"/>
    </location>
</feature>
<organism evidence="3 4">
    <name type="scientific">Blastopirellula marina DSM 3645</name>
    <dbReference type="NCBI Taxonomy" id="314230"/>
    <lineage>
        <taxon>Bacteria</taxon>
        <taxon>Pseudomonadati</taxon>
        <taxon>Planctomycetota</taxon>
        <taxon>Planctomycetia</taxon>
        <taxon>Pirellulales</taxon>
        <taxon>Pirellulaceae</taxon>
        <taxon>Blastopirellula</taxon>
    </lineage>
</organism>
<dbReference type="Pfam" id="PF04892">
    <property type="entry name" value="VanZ"/>
    <property type="match status" value="1"/>
</dbReference>
<gene>
    <name evidence="3" type="ORF">DSM3645_06966</name>
</gene>
<feature type="transmembrane region" description="Helical" evidence="1">
    <location>
        <begin position="46"/>
        <end position="65"/>
    </location>
</feature>
<accession>A3ZYG2</accession>
<keyword evidence="1" id="KW-1133">Transmembrane helix</keyword>
<evidence type="ECO:0000313" key="4">
    <source>
        <dbReference type="Proteomes" id="UP000004358"/>
    </source>
</evidence>
<dbReference type="Proteomes" id="UP000004358">
    <property type="component" value="Unassembled WGS sequence"/>
</dbReference>